<evidence type="ECO:0000256" key="8">
    <source>
        <dbReference type="RuleBase" id="RU003956"/>
    </source>
</evidence>
<keyword evidence="3 7" id="KW-0862">Zinc</keyword>
<keyword evidence="4 8" id="KW-0456">Lyase</keyword>
<organism evidence="9 10">
    <name type="scientific">Galliscardovia ingluviei</name>
    <dbReference type="NCBI Taxonomy" id="1769422"/>
    <lineage>
        <taxon>Bacteria</taxon>
        <taxon>Bacillati</taxon>
        <taxon>Actinomycetota</taxon>
        <taxon>Actinomycetes</taxon>
        <taxon>Bifidobacteriales</taxon>
        <taxon>Bifidobacteriaceae</taxon>
        <taxon>Galliscardovia</taxon>
    </lineage>
</organism>
<comment type="cofactor">
    <cofactor evidence="7">
        <name>Zn(2+)</name>
        <dbReference type="ChEBI" id="CHEBI:29105"/>
    </cofactor>
    <text evidence="7">Binds 1 zinc ion per subunit.</text>
</comment>
<dbReference type="Proteomes" id="UP000619536">
    <property type="component" value="Unassembled WGS sequence"/>
</dbReference>
<evidence type="ECO:0000256" key="1">
    <source>
        <dbReference type="ARBA" id="ARBA00006217"/>
    </source>
</evidence>
<dbReference type="SMART" id="SM00947">
    <property type="entry name" value="Pro_CA"/>
    <property type="match status" value="1"/>
</dbReference>
<comment type="caution">
    <text evidence="9">The sequence shown here is derived from an EMBL/GenBank/DDBJ whole genome shotgun (WGS) entry which is preliminary data.</text>
</comment>
<feature type="binding site" evidence="7">
    <location>
        <position position="106"/>
    </location>
    <ligand>
        <name>Zn(2+)</name>
        <dbReference type="ChEBI" id="CHEBI:29105"/>
    </ligand>
</feature>
<keyword evidence="7" id="KW-0479">Metal-binding</keyword>
<dbReference type="PANTHER" id="PTHR11002:SF79">
    <property type="entry name" value="CARBONIC ANHYDRASE 2"/>
    <property type="match status" value="1"/>
</dbReference>
<comment type="similarity">
    <text evidence="1 8">Belongs to the beta-class carbonic anhydrase family.</text>
</comment>
<dbReference type="InterPro" id="IPR036874">
    <property type="entry name" value="Carbonic_anhydrase_sf"/>
</dbReference>
<feature type="binding site" evidence="7">
    <location>
        <position position="53"/>
    </location>
    <ligand>
        <name>Zn(2+)</name>
        <dbReference type="ChEBI" id="CHEBI:29105"/>
    </ligand>
</feature>
<comment type="catalytic activity">
    <reaction evidence="6 8">
        <text>hydrogencarbonate + H(+) = CO2 + H2O</text>
        <dbReference type="Rhea" id="RHEA:10748"/>
        <dbReference type="ChEBI" id="CHEBI:15377"/>
        <dbReference type="ChEBI" id="CHEBI:15378"/>
        <dbReference type="ChEBI" id="CHEBI:16526"/>
        <dbReference type="ChEBI" id="CHEBI:17544"/>
        <dbReference type="EC" id="4.2.1.1"/>
    </reaction>
</comment>
<dbReference type="GO" id="GO:0015976">
    <property type="term" value="P:carbon utilization"/>
    <property type="evidence" value="ECO:0007669"/>
    <property type="project" value="InterPro"/>
</dbReference>
<accession>A0A8J3AMQ3</accession>
<keyword evidence="10" id="KW-1185">Reference proteome</keyword>
<dbReference type="PROSITE" id="PS00705">
    <property type="entry name" value="PROK_CO2_ANHYDRASE_2"/>
    <property type="match status" value="1"/>
</dbReference>
<dbReference type="InterPro" id="IPR015892">
    <property type="entry name" value="Carbonic_anhydrase_CS"/>
</dbReference>
<evidence type="ECO:0000256" key="7">
    <source>
        <dbReference type="PIRSR" id="PIRSR601765-1"/>
    </source>
</evidence>
<evidence type="ECO:0000256" key="4">
    <source>
        <dbReference type="ARBA" id="ARBA00023239"/>
    </source>
</evidence>
<dbReference type="RefSeq" id="WP_188355824.1">
    <property type="nucleotide sequence ID" value="NZ_BMDH01000007.1"/>
</dbReference>
<feature type="binding site" evidence="7">
    <location>
        <position position="109"/>
    </location>
    <ligand>
        <name>Zn(2+)</name>
        <dbReference type="ChEBI" id="CHEBI:29105"/>
    </ligand>
</feature>
<dbReference type="AlphaFoldDB" id="A0A8J3AMQ3"/>
<dbReference type="GO" id="GO:0004089">
    <property type="term" value="F:carbonate dehydratase activity"/>
    <property type="evidence" value="ECO:0007669"/>
    <property type="project" value="UniProtKB-UniRule"/>
</dbReference>
<dbReference type="InterPro" id="IPR001765">
    <property type="entry name" value="Carbonic_anhydrase"/>
</dbReference>
<dbReference type="EMBL" id="BMDH01000007">
    <property type="protein sequence ID" value="GGI15600.1"/>
    <property type="molecule type" value="Genomic_DNA"/>
</dbReference>
<dbReference type="Gene3D" id="3.40.1050.10">
    <property type="entry name" value="Carbonic anhydrase"/>
    <property type="match status" value="1"/>
</dbReference>
<comment type="function">
    <text evidence="8">Reversible hydration of carbon dioxide.</text>
</comment>
<dbReference type="GO" id="GO:0008270">
    <property type="term" value="F:zinc ion binding"/>
    <property type="evidence" value="ECO:0007669"/>
    <property type="project" value="UniProtKB-UniRule"/>
</dbReference>
<dbReference type="Pfam" id="PF00484">
    <property type="entry name" value="Pro_CA"/>
    <property type="match status" value="1"/>
</dbReference>
<sequence length="199" mass="21662">MDTTETRANEILTRLLAGNHRFADNKLKHPHQNPAARIQLFEQQRPDAVILSCSDSRVAPEVIFDQGLGDIFSIRVVGHVADASAIESIEYAVTQLRAGIIMVMGHQHCGGVRGAIHKLRSGGSTSDSVLLSEIGKSVRVAIESDITDADDIERVHVAQTLETLIDKSEAIRQAVARGDVRLVGARYVMETGLVEILSF</sequence>
<comment type="function">
    <text evidence="5">Catalyzes the reversible hydration of carbon dioxide to form bicarbonate.</text>
</comment>
<dbReference type="PANTHER" id="PTHR11002">
    <property type="entry name" value="CARBONIC ANHYDRASE"/>
    <property type="match status" value="1"/>
</dbReference>
<reference evidence="9" key="1">
    <citation type="journal article" date="2014" name="Int. J. Syst. Evol. Microbiol.">
        <title>Complete genome sequence of Corynebacterium casei LMG S-19264T (=DSM 44701T), isolated from a smear-ripened cheese.</title>
        <authorList>
            <consortium name="US DOE Joint Genome Institute (JGI-PGF)"/>
            <person name="Walter F."/>
            <person name="Albersmeier A."/>
            <person name="Kalinowski J."/>
            <person name="Ruckert C."/>
        </authorList>
    </citation>
    <scope>NUCLEOTIDE SEQUENCE</scope>
    <source>
        <strain evidence="9">CCM 8606</strain>
    </source>
</reference>
<dbReference type="PROSITE" id="PS00704">
    <property type="entry name" value="PROK_CO2_ANHYDRASE_1"/>
    <property type="match status" value="1"/>
</dbReference>
<evidence type="ECO:0000256" key="2">
    <source>
        <dbReference type="ARBA" id="ARBA00012925"/>
    </source>
</evidence>
<dbReference type="SUPFAM" id="SSF53056">
    <property type="entry name" value="beta-carbonic anhydrase, cab"/>
    <property type="match status" value="1"/>
</dbReference>
<evidence type="ECO:0000256" key="5">
    <source>
        <dbReference type="ARBA" id="ARBA00024993"/>
    </source>
</evidence>
<evidence type="ECO:0000313" key="9">
    <source>
        <dbReference type="EMBL" id="GGI15600.1"/>
    </source>
</evidence>
<dbReference type="EC" id="4.2.1.1" evidence="2 8"/>
<evidence type="ECO:0000256" key="3">
    <source>
        <dbReference type="ARBA" id="ARBA00022833"/>
    </source>
</evidence>
<reference evidence="9" key="2">
    <citation type="submission" date="2020-09" db="EMBL/GenBank/DDBJ databases">
        <authorList>
            <person name="Sun Q."/>
            <person name="Sedlacek I."/>
        </authorList>
    </citation>
    <scope>NUCLEOTIDE SEQUENCE</scope>
    <source>
        <strain evidence="9">CCM 8606</strain>
    </source>
</reference>
<evidence type="ECO:0000256" key="6">
    <source>
        <dbReference type="ARBA" id="ARBA00048348"/>
    </source>
</evidence>
<evidence type="ECO:0000313" key="10">
    <source>
        <dbReference type="Proteomes" id="UP000619536"/>
    </source>
</evidence>
<name>A0A8J3AMQ3_9BIFI</name>
<gene>
    <name evidence="9" type="primary">icfA</name>
    <name evidence="9" type="ORF">GCM10007377_16700</name>
</gene>
<feature type="binding site" evidence="7">
    <location>
        <position position="55"/>
    </location>
    <ligand>
        <name>Zn(2+)</name>
        <dbReference type="ChEBI" id="CHEBI:29105"/>
    </ligand>
</feature>
<protein>
    <recommendedName>
        <fullName evidence="2 8">Carbonic anhydrase</fullName>
        <ecNumber evidence="2 8">4.2.1.1</ecNumber>
    </recommendedName>
    <alternativeName>
        <fullName evidence="8">Carbonate dehydratase</fullName>
    </alternativeName>
</protein>
<proteinExistence type="inferred from homology"/>